<feature type="non-terminal residue" evidence="2">
    <location>
        <position position="1"/>
    </location>
</feature>
<dbReference type="Proteomes" id="UP001199260">
    <property type="component" value="Unassembled WGS sequence"/>
</dbReference>
<feature type="region of interest" description="Disordered" evidence="1">
    <location>
        <begin position="57"/>
        <end position="85"/>
    </location>
</feature>
<feature type="region of interest" description="Disordered" evidence="1">
    <location>
        <begin position="1"/>
        <end position="22"/>
    </location>
</feature>
<organism evidence="2 3">
    <name type="scientific">Comamonas koreensis</name>
    <dbReference type="NCBI Taxonomy" id="160825"/>
    <lineage>
        <taxon>Bacteria</taxon>
        <taxon>Pseudomonadati</taxon>
        <taxon>Pseudomonadota</taxon>
        <taxon>Betaproteobacteria</taxon>
        <taxon>Burkholderiales</taxon>
        <taxon>Comamonadaceae</taxon>
        <taxon>Comamonas</taxon>
    </lineage>
</organism>
<dbReference type="EMBL" id="JAJNCT010000022">
    <property type="protein sequence ID" value="MCD2166991.1"/>
    <property type="molecule type" value="Genomic_DNA"/>
</dbReference>
<evidence type="ECO:0000313" key="2">
    <source>
        <dbReference type="EMBL" id="MCD2166991.1"/>
    </source>
</evidence>
<keyword evidence="3" id="KW-1185">Reference proteome</keyword>
<reference evidence="2 3" key="1">
    <citation type="submission" date="2021-11" db="EMBL/GenBank/DDBJ databases">
        <title>Genome sequence.</title>
        <authorList>
            <person name="Sun Q."/>
        </authorList>
    </citation>
    <scope>NUCLEOTIDE SEQUENCE [LARGE SCALE GENOMIC DNA]</scope>
    <source>
        <strain evidence="2 3">KCTC 12005</strain>
    </source>
</reference>
<dbReference type="AlphaFoldDB" id="A0AAW4Y045"/>
<accession>A0AAW4Y045</accession>
<comment type="caution">
    <text evidence="2">The sequence shown here is derived from an EMBL/GenBank/DDBJ whole genome shotgun (WGS) entry which is preliminary data.</text>
</comment>
<feature type="compositionally biased region" description="Basic and acidic residues" evidence="1">
    <location>
        <begin position="57"/>
        <end position="79"/>
    </location>
</feature>
<dbReference type="RefSeq" id="WP_230778363.1">
    <property type="nucleotide sequence ID" value="NZ_JAJNCT010000022.1"/>
</dbReference>
<gene>
    <name evidence="2" type="ORF">LPW39_17870</name>
</gene>
<sequence length="85" mass="9487">SAIPPTVQTIGTADQDCIGPNTVGSDPESLEALDILCAYRPDIHKKDWRGRSVVREAKGREKNAGQPEMREILERHFPDTDFELP</sequence>
<evidence type="ECO:0000313" key="3">
    <source>
        <dbReference type="Proteomes" id="UP001199260"/>
    </source>
</evidence>
<name>A0AAW4Y045_9BURK</name>
<proteinExistence type="predicted"/>
<evidence type="ECO:0000256" key="1">
    <source>
        <dbReference type="SAM" id="MobiDB-lite"/>
    </source>
</evidence>
<protein>
    <submittedName>
        <fullName evidence="2">Uncharacterized protein</fullName>
    </submittedName>
</protein>
<feature type="compositionally biased region" description="Polar residues" evidence="1">
    <location>
        <begin position="1"/>
        <end position="12"/>
    </location>
</feature>